<organism evidence="1">
    <name type="scientific">Brassica napus</name>
    <name type="common">Rape</name>
    <dbReference type="NCBI Taxonomy" id="3708"/>
    <lineage>
        <taxon>Eukaryota</taxon>
        <taxon>Viridiplantae</taxon>
        <taxon>Streptophyta</taxon>
        <taxon>Embryophyta</taxon>
        <taxon>Tracheophyta</taxon>
        <taxon>Spermatophyta</taxon>
        <taxon>Magnoliopsida</taxon>
        <taxon>eudicotyledons</taxon>
        <taxon>Gunneridae</taxon>
        <taxon>Pentapetalae</taxon>
        <taxon>rosids</taxon>
        <taxon>malvids</taxon>
        <taxon>Brassicales</taxon>
        <taxon>Brassicaceae</taxon>
        <taxon>Brassiceae</taxon>
        <taxon>Brassica</taxon>
    </lineage>
</organism>
<accession>A0A816YQT6</accession>
<dbReference type="Proteomes" id="UP001295469">
    <property type="component" value="Chromosome A07"/>
</dbReference>
<protein>
    <submittedName>
        <fullName evidence="1">(rape) hypothetical protein</fullName>
    </submittedName>
</protein>
<proteinExistence type="predicted"/>
<dbReference type="EMBL" id="HG994361">
    <property type="protein sequence ID" value="CAF2164800.1"/>
    <property type="molecule type" value="Genomic_DNA"/>
</dbReference>
<evidence type="ECO:0000313" key="1">
    <source>
        <dbReference type="EMBL" id="CAF2164800.1"/>
    </source>
</evidence>
<reference evidence="1" key="1">
    <citation type="submission" date="2021-01" db="EMBL/GenBank/DDBJ databases">
        <authorList>
            <consortium name="Genoscope - CEA"/>
            <person name="William W."/>
        </authorList>
    </citation>
    <scope>NUCLEOTIDE SEQUENCE</scope>
</reference>
<gene>
    <name evidence="1" type="ORF">DARMORV10_A07P18540.1</name>
</gene>
<dbReference type="AlphaFoldDB" id="A0A816YQT6"/>
<name>A0A816YQT6_BRANA</name>
<sequence>MYILEKVNGLEYRENHNESSVYYLGLISNSLLYYFF</sequence>